<evidence type="ECO:0000313" key="3">
    <source>
        <dbReference type="Proteomes" id="UP000461730"/>
    </source>
</evidence>
<protein>
    <submittedName>
        <fullName evidence="2">Cupin domain-containing protein</fullName>
    </submittedName>
</protein>
<feature type="domain" description="Cupin type-2" evidence="1">
    <location>
        <begin position="36"/>
        <end position="93"/>
    </location>
</feature>
<dbReference type="CDD" id="cd02238">
    <property type="entry name" value="cupin_KdgF"/>
    <property type="match status" value="1"/>
</dbReference>
<dbReference type="PANTHER" id="PTHR40112">
    <property type="entry name" value="H2HPP ISOMERASE"/>
    <property type="match status" value="1"/>
</dbReference>
<comment type="caution">
    <text evidence="2">The sequence shown here is derived from an EMBL/GenBank/DDBJ whole genome shotgun (WGS) entry which is preliminary data.</text>
</comment>
<dbReference type="InterPro" id="IPR025499">
    <property type="entry name" value="KdgF"/>
</dbReference>
<dbReference type="InterPro" id="IPR013096">
    <property type="entry name" value="Cupin_2"/>
</dbReference>
<dbReference type="Proteomes" id="UP000461730">
    <property type="component" value="Unassembled WGS sequence"/>
</dbReference>
<proteinExistence type="predicted"/>
<dbReference type="RefSeq" id="WP_157307285.1">
    <property type="nucleotide sequence ID" value="NZ_WRXN01000006.1"/>
</dbReference>
<dbReference type="SUPFAM" id="SSF51182">
    <property type="entry name" value="RmlC-like cupins"/>
    <property type="match status" value="1"/>
</dbReference>
<reference evidence="2 3" key="1">
    <citation type="submission" date="2019-12" db="EMBL/GenBank/DDBJ databases">
        <title>Chitinophaga sp. strain ysch24 (GDMCC 1.1355), whole genome shotgun sequence.</title>
        <authorList>
            <person name="Zhang X."/>
        </authorList>
    </citation>
    <scope>NUCLEOTIDE SEQUENCE [LARGE SCALE GENOMIC DNA]</scope>
    <source>
        <strain evidence="3">ysch24</strain>
    </source>
</reference>
<dbReference type="InterPro" id="IPR052535">
    <property type="entry name" value="Bacilysin_H2HPP_isomerase"/>
</dbReference>
<dbReference type="Pfam" id="PF07883">
    <property type="entry name" value="Cupin_2"/>
    <property type="match status" value="1"/>
</dbReference>
<keyword evidence="3" id="KW-1185">Reference proteome</keyword>
<evidence type="ECO:0000313" key="2">
    <source>
        <dbReference type="EMBL" id="MVT09848.1"/>
    </source>
</evidence>
<dbReference type="PIRSF" id="PIRSF029883">
    <property type="entry name" value="KdgF"/>
    <property type="match status" value="1"/>
</dbReference>
<dbReference type="Gene3D" id="2.60.120.10">
    <property type="entry name" value="Jelly Rolls"/>
    <property type="match status" value="1"/>
</dbReference>
<dbReference type="InterPro" id="IPR014710">
    <property type="entry name" value="RmlC-like_jellyroll"/>
</dbReference>
<gene>
    <name evidence="2" type="ORF">GO493_16375</name>
</gene>
<dbReference type="InterPro" id="IPR011051">
    <property type="entry name" value="RmlC_Cupin_sf"/>
</dbReference>
<dbReference type="AlphaFoldDB" id="A0A7K1U658"/>
<sequence>MKKVFIADNDIAWETPEPGIRRKVMAHDDRLMLVKVEFRKGAIGALHEHHHSQISHVESGVFEITIGGEKKVLRAGDAYYIPPHMIHGALCLEDGVLIDVFSPHREDFVK</sequence>
<evidence type="ECO:0000259" key="1">
    <source>
        <dbReference type="Pfam" id="PF07883"/>
    </source>
</evidence>
<organism evidence="2 3">
    <name type="scientific">Chitinophaga tropicalis</name>
    <dbReference type="NCBI Taxonomy" id="2683588"/>
    <lineage>
        <taxon>Bacteria</taxon>
        <taxon>Pseudomonadati</taxon>
        <taxon>Bacteroidota</taxon>
        <taxon>Chitinophagia</taxon>
        <taxon>Chitinophagales</taxon>
        <taxon>Chitinophagaceae</taxon>
        <taxon>Chitinophaga</taxon>
    </lineage>
</organism>
<dbReference type="EMBL" id="WRXN01000006">
    <property type="protein sequence ID" value="MVT09848.1"/>
    <property type="molecule type" value="Genomic_DNA"/>
</dbReference>
<dbReference type="PANTHER" id="PTHR40112:SF1">
    <property type="entry name" value="H2HPP ISOMERASE"/>
    <property type="match status" value="1"/>
</dbReference>
<accession>A0A7K1U658</accession>
<name>A0A7K1U658_9BACT</name>